<dbReference type="InterPro" id="IPR015882">
    <property type="entry name" value="HEX_bac_N"/>
</dbReference>
<dbReference type="EC" id="3.2.1.52" evidence="3"/>
<dbReference type="Gene3D" id="3.20.20.80">
    <property type="entry name" value="Glycosidases"/>
    <property type="match status" value="1"/>
</dbReference>
<protein>
    <recommendedName>
        <fullName evidence="3">beta-N-acetylhexosaminidase</fullName>
        <ecNumber evidence="3">3.2.1.52</ecNumber>
    </recommendedName>
</protein>
<dbReference type="GO" id="GO:0004563">
    <property type="term" value="F:beta-N-acetylhexosaminidase activity"/>
    <property type="evidence" value="ECO:0007669"/>
    <property type="project" value="UniProtKB-EC"/>
</dbReference>
<dbReference type="RefSeq" id="WP_075104201.1">
    <property type="nucleotide sequence ID" value="NZ_MSJM01000002.1"/>
</dbReference>
<accession>A0A1Q8E9K8</accession>
<proteinExistence type="inferred from homology"/>
<dbReference type="SUPFAM" id="SSF51445">
    <property type="entry name" value="(Trans)glycosidases"/>
    <property type="match status" value="1"/>
</dbReference>
<dbReference type="Gene3D" id="3.30.379.10">
    <property type="entry name" value="Chitobiase/beta-hexosaminidase domain 2-like"/>
    <property type="match status" value="1"/>
</dbReference>
<evidence type="ECO:0000313" key="9">
    <source>
        <dbReference type="EMBL" id="OLF48479.1"/>
    </source>
</evidence>
<dbReference type="GO" id="GO:0016020">
    <property type="term" value="C:membrane"/>
    <property type="evidence" value="ECO:0007669"/>
    <property type="project" value="TreeGrafter"/>
</dbReference>
<keyword evidence="4" id="KW-0378">Hydrolase</keyword>
<comment type="similarity">
    <text evidence="2">Belongs to the glycosyl hydrolase 20 family.</text>
</comment>
<feature type="domain" description="Glycoside hydrolase family 20 catalytic" evidence="7">
    <location>
        <begin position="130"/>
        <end position="367"/>
    </location>
</feature>
<reference evidence="10" key="1">
    <citation type="submission" date="2016-12" db="EMBL/GenBank/DDBJ databases">
        <authorList>
            <person name="Gulvik C.A."/>
        </authorList>
    </citation>
    <scope>NUCLEOTIDE SEQUENCE [LARGE SCALE GENOMIC DNA]</scope>
    <source>
        <strain evidence="10">NED12-00049-6B</strain>
    </source>
</reference>
<dbReference type="EMBL" id="MSJM01000002">
    <property type="protein sequence ID" value="OLF48479.1"/>
    <property type="molecule type" value="Genomic_DNA"/>
</dbReference>
<comment type="catalytic activity">
    <reaction evidence="1">
        <text>Hydrolysis of terminal non-reducing N-acetyl-D-hexosamine residues in N-acetyl-beta-D-hexosaminides.</text>
        <dbReference type="EC" id="3.2.1.52"/>
    </reaction>
</comment>
<dbReference type="GO" id="GO:0030203">
    <property type="term" value="P:glycosaminoglycan metabolic process"/>
    <property type="evidence" value="ECO:0007669"/>
    <property type="project" value="TreeGrafter"/>
</dbReference>
<gene>
    <name evidence="9" type="ORF">BU202_02360</name>
</gene>
<evidence type="ECO:0000259" key="7">
    <source>
        <dbReference type="Pfam" id="PF00728"/>
    </source>
</evidence>
<evidence type="ECO:0000259" key="8">
    <source>
        <dbReference type="Pfam" id="PF02838"/>
    </source>
</evidence>
<dbReference type="GO" id="GO:0005975">
    <property type="term" value="P:carbohydrate metabolic process"/>
    <property type="evidence" value="ECO:0007669"/>
    <property type="project" value="InterPro"/>
</dbReference>
<comment type="caution">
    <text evidence="9">The sequence shown here is derived from an EMBL/GenBank/DDBJ whole genome shotgun (WGS) entry which is preliminary data.</text>
</comment>
<evidence type="ECO:0000313" key="10">
    <source>
        <dbReference type="Proteomes" id="UP000186890"/>
    </source>
</evidence>
<evidence type="ECO:0000256" key="2">
    <source>
        <dbReference type="ARBA" id="ARBA00006285"/>
    </source>
</evidence>
<dbReference type="SUPFAM" id="SSF55545">
    <property type="entry name" value="beta-N-acetylhexosaminidase-like domain"/>
    <property type="match status" value="1"/>
</dbReference>
<dbReference type="InterPro" id="IPR025705">
    <property type="entry name" value="Beta_hexosaminidase_sua/sub"/>
</dbReference>
<dbReference type="OrthoDB" id="1098018at2"/>
<feature type="domain" description="Beta-hexosaminidase bacterial type N-terminal" evidence="8">
    <location>
        <begin position="2"/>
        <end position="124"/>
    </location>
</feature>
<dbReference type="PANTHER" id="PTHR22600:SF57">
    <property type="entry name" value="BETA-N-ACETYLHEXOSAMINIDASE"/>
    <property type="match status" value="1"/>
</dbReference>
<evidence type="ECO:0000256" key="1">
    <source>
        <dbReference type="ARBA" id="ARBA00001231"/>
    </source>
</evidence>
<evidence type="ECO:0000256" key="5">
    <source>
        <dbReference type="ARBA" id="ARBA00023295"/>
    </source>
</evidence>
<dbReference type="InterPro" id="IPR017853">
    <property type="entry name" value="GH"/>
</dbReference>
<evidence type="ECO:0000256" key="6">
    <source>
        <dbReference type="PIRSR" id="PIRSR625705-1"/>
    </source>
</evidence>
<evidence type="ECO:0000256" key="4">
    <source>
        <dbReference type="ARBA" id="ARBA00022801"/>
    </source>
</evidence>
<dbReference type="PANTHER" id="PTHR22600">
    <property type="entry name" value="BETA-HEXOSAMINIDASE"/>
    <property type="match status" value="1"/>
</dbReference>
<organism evidence="9 10">
    <name type="scientific">Streptococcus cuniculi</name>
    <dbReference type="NCBI Taxonomy" id="1432788"/>
    <lineage>
        <taxon>Bacteria</taxon>
        <taxon>Bacillati</taxon>
        <taxon>Bacillota</taxon>
        <taxon>Bacilli</taxon>
        <taxon>Lactobacillales</taxon>
        <taxon>Streptococcaceae</taxon>
        <taxon>Streptococcus</taxon>
    </lineage>
</organism>
<dbReference type="Proteomes" id="UP000186890">
    <property type="component" value="Unassembled WGS sequence"/>
</dbReference>
<sequence>MNILPFPQHIDVQEEKYYVLSYMDRIVIDPAFEHSVYACVRFLHADIEQYLGFDLQVTRSSDHAAIRLVKDESLPKQHYRLSISEKGIRIDGSSKEGLLYGIQTLRQIIAEYAVTLPYLIIEDYPAIQTRGYYLDVTRCRIPKISYLKSFIDKLAYYKINQFQLYIEHSFLFEGWSEVWRDDTPLTAKDILELDQYCIERNIELVPSIATFGHFYKVLRTKSFRHLCEMPDLVDDPFSFVDRQFHHTLDITNPDSFAFTISLIEEYLPLFTSNKFNICGDETFDLGKGKSKKMADKVGVNELYVQFVAKLCHYLVEKGKIPMFWGDIIVNAPENLKRLPKETICLSWGYEADQDDEAIQKVAATGAHQYCCPGVSGWDQLVPQIEVSYENIRRMCDYAIAYQAEGILNTDWGDCGHINHPDMSLPGLMIGAECSWNRTRRPFDQLNEVISRLEFRDTSGQLLSVINQMSKAWTYKWRDLVNYKEQVSELVEAEKIHDYLEALASIERIKQELARVVSHLETSSRYRVQPYFLALDGMALLQKIGISLLERYYQLPPHVEMSSVDLASSLEQWFYHYKVSWRKVSQESELYRVQEIIFWTADLLRSESIDQIS</sequence>
<dbReference type="AlphaFoldDB" id="A0A1Q8E9K8"/>
<dbReference type="InterPro" id="IPR015883">
    <property type="entry name" value="Glyco_hydro_20_cat"/>
</dbReference>
<keyword evidence="10" id="KW-1185">Reference proteome</keyword>
<dbReference type="PRINTS" id="PR00738">
    <property type="entry name" value="GLHYDRLASE20"/>
</dbReference>
<feature type="active site" description="Proton donor" evidence="6">
    <location>
        <position position="281"/>
    </location>
</feature>
<name>A0A1Q8E9K8_9STRE</name>
<dbReference type="Pfam" id="PF02838">
    <property type="entry name" value="Glyco_hydro_20b"/>
    <property type="match status" value="1"/>
</dbReference>
<dbReference type="CDD" id="cd06565">
    <property type="entry name" value="GH20_GcnA-like"/>
    <property type="match status" value="1"/>
</dbReference>
<dbReference type="InterPro" id="IPR029018">
    <property type="entry name" value="Hex-like_dom2"/>
</dbReference>
<keyword evidence="5" id="KW-0326">Glycosidase</keyword>
<dbReference type="Pfam" id="PF00728">
    <property type="entry name" value="Glyco_hydro_20"/>
    <property type="match status" value="1"/>
</dbReference>
<evidence type="ECO:0000256" key="3">
    <source>
        <dbReference type="ARBA" id="ARBA00012663"/>
    </source>
</evidence>